<reference evidence="1 2" key="1">
    <citation type="journal article" date="2019" name="Int. J. Syst. Evol. Microbiol.">
        <title>Lactobacillus salitolerans sp. nov., a novel lactic acid bacterium isolated from spent mushroom substrates.</title>
        <authorList>
            <person name="Tohno M."/>
            <person name="Tanizawa Y."/>
            <person name="Kojima Y."/>
            <person name="Sakamoto M."/>
            <person name="Nakamura Y."/>
            <person name="Ohkuma M."/>
            <person name="Kobayashi H."/>
        </authorList>
    </citation>
    <scope>NUCLEOTIDE SEQUENCE [LARGE SCALE GENOMIC DNA]</scope>
    <source>
        <strain evidence="1 2">YK43</strain>
    </source>
</reference>
<dbReference type="AlphaFoldDB" id="A0A401IRU3"/>
<evidence type="ECO:0000313" key="1">
    <source>
        <dbReference type="EMBL" id="GBG94236.1"/>
    </source>
</evidence>
<organism evidence="1 2">
    <name type="scientific">Ligilactobacillus salitolerans</name>
    <dbReference type="NCBI Taxonomy" id="1808352"/>
    <lineage>
        <taxon>Bacteria</taxon>
        <taxon>Bacillati</taxon>
        <taxon>Bacillota</taxon>
        <taxon>Bacilli</taxon>
        <taxon>Lactobacillales</taxon>
        <taxon>Lactobacillaceae</taxon>
        <taxon>Ligilactobacillus</taxon>
    </lineage>
</organism>
<accession>A0A401IRU3</accession>
<keyword evidence="2" id="KW-1185">Reference proteome</keyword>
<name>A0A401IRU3_9LACO</name>
<protein>
    <submittedName>
        <fullName evidence="1">Uncharacterized protein</fullName>
    </submittedName>
</protein>
<sequence>MTDSLLCEKMFNSFLGRIIFMPRKFHRERPFIAIFAVSCTASSTANFNGGAH</sequence>
<dbReference type="Proteomes" id="UP000286848">
    <property type="component" value="Unassembled WGS sequence"/>
</dbReference>
<dbReference type="EMBL" id="BFFP01000007">
    <property type="protein sequence ID" value="GBG94236.1"/>
    <property type="molecule type" value="Genomic_DNA"/>
</dbReference>
<evidence type="ECO:0000313" key="2">
    <source>
        <dbReference type="Proteomes" id="UP000286848"/>
    </source>
</evidence>
<gene>
    <name evidence="1" type="ORF">LFYK43_06950</name>
</gene>
<proteinExistence type="predicted"/>
<comment type="caution">
    <text evidence="1">The sequence shown here is derived from an EMBL/GenBank/DDBJ whole genome shotgun (WGS) entry which is preliminary data.</text>
</comment>